<feature type="compositionally biased region" description="Acidic residues" evidence="1">
    <location>
        <begin position="56"/>
        <end position="66"/>
    </location>
</feature>
<dbReference type="AlphaFoldDB" id="A0A0R3PVA0"/>
<organism evidence="4">
    <name type="scientific">Angiostrongylus costaricensis</name>
    <name type="common">Nematode worm</name>
    <dbReference type="NCBI Taxonomy" id="334426"/>
    <lineage>
        <taxon>Eukaryota</taxon>
        <taxon>Metazoa</taxon>
        <taxon>Ecdysozoa</taxon>
        <taxon>Nematoda</taxon>
        <taxon>Chromadorea</taxon>
        <taxon>Rhabditida</taxon>
        <taxon>Rhabditina</taxon>
        <taxon>Rhabditomorpha</taxon>
        <taxon>Strongyloidea</taxon>
        <taxon>Metastrongylidae</taxon>
        <taxon>Angiostrongylus</taxon>
    </lineage>
</organism>
<dbReference type="EMBL" id="UYYA01004379">
    <property type="protein sequence ID" value="VDM61521.1"/>
    <property type="molecule type" value="Genomic_DNA"/>
</dbReference>
<evidence type="ECO:0000313" key="2">
    <source>
        <dbReference type="EMBL" id="VDM61521.1"/>
    </source>
</evidence>
<feature type="compositionally biased region" description="Polar residues" evidence="1">
    <location>
        <begin position="11"/>
        <end position="20"/>
    </location>
</feature>
<proteinExistence type="predicted"/>
<feature type="region of interest" description="Disordered" evidence="1">
    <location>
        <begin position="1"/>
        <end position="66"/>
    </location>
</feature>
<evidence type="ECO:0000256" key="1">
    <source>
        <dbReference type="SAM" id="MobiDB-lite"/>
    </source>
</evidence>
<gene>
    <name evidence="2" type="ORF">ACOC_LOCUS9936</name>
</gene>
<sequence length="66" mass="7223">MTPDDMIESVETASPTNTSIVARPKKKEPESSEDSLIHVTKTTSTNKISFKKVPNADEDISADEET</sequence>
<reference evidence="2 3" key="2">
    <citation type="submission" date="2018-11" db="EMBL/GenBank/DDBJ databases">
        <authorList>
            <consortium name="Pathogen Informatics"/>
        </authorList>
    </citation>
    <scope>NUCLEOTIDE SEQUENCE [LARGE SCALE GENOMIC DNA]</scope>
    <source>
        <strain evidence="2 3">Costa Rica</strain>
    </source>
</reference>
<evidence type="ECO:0000313" key="4">
    <source>
        <dbReference type="WBParaSite" id="ACOC_0000993501-mRNA-1"/>
    </source>
</evidence>
<dbReference type="WBParaSite" id="ACOC_0000993501-mRNA-1">
    <property type="protein sequence ID" value="ACOC_0000993501-mRNA-1"/>
    <property type="gene ID" value="ACOC_0000993501"/>
</dbReference>
<accession>A0A0R3PVA0</accession>
<protein>
    <submittedName>
        <fullName evidence="4">Gag-pol polyprotein</fullName>
    </submittedName>
</protein>
<reference evidence="4" key="1">
    <citation type="submission" date="2017-02" db="UniProtKB">
        <authorList>
            <consortium name="WormBaseParasite"/>
        </authorList>
    </citation>
    <scope>IDENTIFICATION</scope>
</reference>
<keyword evidence="3" id="KW-1185">Reference proteome</keyword>
<evidence type="ECO:0000313" key="3">
    <source>
        <dbReference type="Proteomes" id="UP000267027"/>
    </source>
</evidence>
<name>A0A0R3PVA0_ANGCS</name>
<dbReference type="Proteomes" id="UP000267027">
    <property type="component" value="Unassembled WGS sequence"/>
</dbReference>